<proteinExistence type="predicted"/>
<evidence type="ECO:0000313" key="2">
    <source>
        <dbReference type="Proteomes" id="UP001198220"/>
    </source>
</evidence>
<comment type="caution">
    <text evidence="1">The sequence shown here is derived from an EMBL/GenBank/DDBJ whole genome shotgun (WGS) entry which is preliminary data.</text>
</comment>
<gene>
    <name evidence="1" type="ORF">LKD36_04915</name>
</gene>
<sequence length="433" mass="47764">MGIMWDLIEHVQLPKVVKVRQNFDETRLENVELAVREQFLKSEISSKIKPGMSIALAVGSRGVALIADITKAVASEVRKLGAEPFIVPAMGSHGGATAEGQKEVLEQLGVTEKYVGCKIRSSMEVYDIGSFKIDETSDEVHVYFDKNAMDSDGVIPIVRVKPHTCFRAPIESGLCKMLTIGLGKQKGANACHQRTFKYMYEMITKSARIKIETGKILFGVASVENAYDKVYTIQVVQAEHFLEADKELLELARSKMPKILFNPIDVLVLRRSGKDVSGDGYDPNVVGKPCSQFVPNNDPYVNVAGILDLTDATHGNSSGIGTVEVITKRLYDKIDFRAMYANAITTTGLDIAKVPMVMENDKEAIMTLVGAANASSFEETRMVIITDSLHVSEFYISESMIPDAKKDSRIEILSEPFEIPFDKKGTLLLSLQQ</sequence>
<reference evidence="1 2" key="1">
    <citation type="submission" date="2021-10" db="EMBL/GenBank/DDBJ databases">
        <title>Anaerobic single-cell dispensing facilitates the cultivation of human gut bacteria.</title>
        <authorList>
            <person name="Afrizal A."/>
        </authorList>
    </citation>
    <scope>NUCLEOTIDE SEQUENCE [LARGE SCALE GENOMIC DNA]</scope>
    <source>
        <strain evidence="1 2">CLA-AA-H276</strain>
    </source>
</reference>
<name>A0AAE3A6W6_9FIRM</name>
<evidence type="ECO:0000313" key="1">
    <source>
        <dbReference type="EMBL" id="MCC2125518.1"/>
    </source>
</evidence>
<organism evidence="1 2">
    <name type="scientific">Hominiventricola filiformis</name>
    <dbReference type="NCBI Taxonomy" id="2885352"/>
    <lineage>
        <taxon>Bacteria</taxon>
        <taxon>Bacillati</taxon>
        <taxon>Bacillota</taxon>
        <taxon>Clostridia</taxon>
        <taxon>Lachnospirales</taxon>
        <taxon>Lachnospiraceae</taxon>
        <taxon>Hominiventricola</taxon>
    </lineage>
</organism>
<dbReference type="Gene3D" id="3.40.50.11440">
    <property type="match status" value="1"/>
</dbReference>
<dbReference type="RefSeq" id="WP_308458932.1">
    <property type="nucleotide sequence ID" value="NZ_JAJEPS010000003.1"/>
</dbReference>
<dbReference type="Proteomes" id="UP001198220">
    <property type="component" value="Unassembled WGS sequence"/>
</dbReference>
<protein>
    <submittedName>
        <fullName evidence="1">Lactate racemase domain-containing protein</fullName>
    </submittedName>
</protein>
<dbReference type="AlphaFoldDB" id="A0AAE3A6W6"/>
<dbReference type="EMBL" id="JAJEPS010000003">
    <property type="protein sequence ID" value="MCC2125518.1"/>
    <property type="molecule type" value="Genomic_DNA"/>
</dbReference>
<accession>A0AAE3A6W6</accession>
<keyword evidence="2" id="KW-1185">Reference proteome</keyword>